<accession>A0ACB7RXG5</accession>
<name>A0ACB7RXG5_HYAAI</name>
<keyword evidence="2" id="KW-1185">Reference proteome</keyword>
<evidence type="ECO:0000313" key="2">
    <source>
        <dbReference type="Proteomes" id="UP000821845"/>
    </source>
</evidence>
<proteinExistence type="predicted"/>
<dbReference type="Proteomes" id="UP000821845">
    <property type="component" value="Chromosome 7"/>
</dbReference>
<sequence length="192" mass="21427">MRWVRVNGSHVSRRRSIHGKNWFTGPEGILGLAILPTAGHVQISKVCIADTDPRASKLVMHHLEPLLLNDVATRDAQETTRSTGDHLNRKCNKVSKNLHRPPDATRHVAAAAAATHHPLKIFPHLFHHSKPATARRTDVTGPDLAPGAQDRAQLIVVSTSRSHKRDLDPVQPYEPLQDPVRLAKVLEQYLRR</sequence>
<evidence type="ECO:0000313" key="1">
    <source>
        <dbReference type="EMBL" id="KAH6925582.1"/>
    </source>
</evidence>
<reference evidence="1" key="1">
    <citation type="submission" date="2020-05" db="EMBL/GenBank/DDBJ databases">
        <title>Large-scale comparative analyses of tick genomes elucidate their genetic diversity and vector capacities.</title>
        <authorList>
            <person name="Jia N."/>
            <person name="Wang J."/>
            <person name="Shi W."/>
            <person name="Du L."/>
            <person name="Sun Y."/>
            <person name="Zhan W."/>
            <person name="Jiang J."/>
            <person name="Wang Q."/>
            <person name="Zhang B."/>
            <person name="Ji P."/>
            <person name="Sakyi L.B."/>
            <person name="Cui X."/>
            <person name="Yuan T."/>
            <person name="Jiang B."/>
            <person name="Yang W."/>
            <person name="Lam T.T.-Y."/>
            <person name="Chang Q."/>
            <person name="Ding S."/>
            <person name="Wang X."/>
            <person name="Zhu J."/>
            <person name="Ruan X."/>
            <person name="Zhao L."/>
            <person name="Wei J."/>
            <person name="Que T."/>
            <person name="Du C."/>
            <person name="Cheng J."/>
            <person name="Dai P."/>
            <person name="Han X."/>
            <person name="Huang E."/>
            <person name="Gao Y."/>
            <person name="Liu J."/>
            <person name="Shao H."/>
            <person name="Ye R."/>
            <person name="Li L."/>
            <person name="Wei W."/>
            <person name="Wang X."/>
            <person name="Wang C."/>
            <person name="Yang T."/>
            <person name="Huo Q."/>
            <person name="Li W."/>
            <person name="Guo W."/>
            <person name="Chen H."/>
            <person name="Zhou L."/>
            <person name="Ni X."/>
            <person name="Tian J."/>
            <person name="Zhou Y."/>
            <person name="Sheng Y."/>
            <person name="Liu T."/>
            <person name="Pan Y."/>
            <person name="Xia L."/>
            <person name="Li J."/>
            <person name="Zhao F."/>
            <person name="Cao W."/>
        </authorList>
    </citation>
    <scope>NUCLEOTIDE SEQUENCE</scope>
    <source>
        <strain evidence="1">Hyas-2018</strain>
    </source>
</reference>
<gene>
    <name evidence="1" type="ORF">HPB50_007605</name>
</gene>
<protein>
    <submittedName>
        <fullName evidence="1">Uncharacterized protein</fullName>
    </submittedName>
</protein>
<comment type="caution">
    <text evidence="1">The sequence shown here is derived from an EMBL/GenBank/DDBJ whole genome shotgun (WGS) entry which is preliminary data.</text>
</comment>
<dbReference type="EMBL" id="CM023487">
    <property type="protein sequence ID" value="KAH6925582.1"/>
    <property type="molecule type" value="Genomic_DNA"/>
</dbReference>
<organism evidence="1 2">
    <name type="scientific">Hyalomma asiaticum</name>
    <name type="common">Tick</name>
    <dbReference type="NCBI Taxonomy" id="266040"/>
    <lineage>
        <taxon>Eukaryota</taxon>
        <taxon>Metazoa</taxon>
        <taxon>Ecdysozoa</taxon>
        <taxon>Arthropoda</taxon>
        <taxon>Chelicerata</taxon>
        <taxon>Arachnida</taxon>
        <taxon>Acari</taxon>
        <taxon>Parasitiformes</taxon>
        <taxon>Ixodida</taxon>
        <taxon>Ixodoidea</taxon>
        <taxon>Ixodidae</taxon>
        <taxon>Hyalomminae</taxon>
        <taxon>Hyalomma</taxon>
    </lineage>
</organism>